<evidence type="ECO:0000313" key="2">
    <source>
        <dbReference type="EMBL" id="TVU30302.1"/>
    </source>
</evidence>
<gene>
    <name evidence="2" type="ORF">EJB05_21916</name>
</gene>
<organism evidence="2 3">
    <name type="scientific">Eragrostis curvula</name>
    <name type="common">weeping love grass</name>
    <dbReference type="NCBI Taxonomy" id="38414"/>
    <lineage>
        <taxon>Eukaryota</taxon>
        <taxon>Viridiplantae</taxon>
        <taxon>Streptophyta</taxon>
        <taxon>Embryophyta</taxon>
        <taxon>Tracheophyta</taxon>
        <taxon>Spermatophyta</taxon>
        <taxon>Magnoliopsida</taxon>
        <taxon>Liliopsida</taxon>
        <taxon>Poales</taxon>
        <taxon>Poaceae</taxon>
        <taxon>PACMAD clade</taxon>
        <taxon>Chloridoideae</taxon>
        <taxon>Eragrostideae</taxon>
        <taxon>Eragrostidinae</taxon>
        <taxon>Eragrostis</taxon>
    </lineage>
</organism>
<feature type="region of interest" description="Disordered" evidence="1">
    <location>
        <begin position="82"/>
        <end position="115"/>
    </location>
</feature>
<sequence length="514" mass="58937">MAARENGERESELDDWTEGKRGGDEDEVRPIVREGRRAQWPEWAVREEGVAGGNTWRLQMMGSLKFEELPLPTAQRMKVPGFFESGAPPPPFPGPPCQQHQPGLPPRQRVPAGSVSPFESPPLLCLLREGMDRRVTRRMKQKEEEEKKKIKRIVALSQKIIKRAAAVEEAVCPRKPRDEKCEENDARLTWTCKDCKAVNRPERRLLTLLPVLICQCGSELPKDSDIKFKFSMHKAELNDHFLIPNIRRQNYKECSPSAMLNTAEICWRVKAILCGLQLQENEPLLNRDDLLEKYNFLCMAGGIAKRWDQEAVEILGEAISTIGIESEGKKPKLYKLPHFTGVKMSFPAICRLLADGYAIRTSIFTGKKFRSLKPDEIYKSPKRGRVRHAITLIGAGRRRSTYFYYFLNSWGRYFCMRRTLKTRFGKRALSRTKARGGFGMIRADDICTWPDFEYYKEILDTQKEASNRREKREAPEEACMSSCWRALQASKPLATTELEGSMLFTSLRLASLIL</sequence>
<dbReference type="EMBL" id="RWGY01000011">
    <property type="protein sequence ID" value="TVU30302.1"/>
    <property type="molecule type" value="Genomic_DNA"/>
</dbReference>
<feature type="non-terminal residue" evidence="2">
    <location>
        <position position="1"/>
    </location>
</feature>
<dbReference type="AlphaFoldDB" id="A0A5J9V263"/>
<dbReference type="OrthoDB" id="688296at2759"/>
<feature type="compositionally biased region" description="Basic and acidic residues" evidence="1">
    <location>
        <begin position="1"/>
        <end position="10"/>
    </location>
</feature>
<reference evidence="2 3" key="1">
    <citation type="journal article" date="2019" name="Sci. Rep.">
        <title>A high-quality genome of Eragrostis curvula grass provides insights into Poaceae evolution and supports new strategies to enhance forage quality.</title>
        <authorList>
            <person name="Carballo J."/>
            <person name="Santos B.A.C.M."/>
            <person name="Zappacosta D."/>
            <person name="Garbus I."/>
            <person name="Selva J.P."/>
            <person name="Gallo C.A."/>
            <person name="Diaz A."/>
            <person name="Albertini E."/>
            <person name="Caccamo M."/>
            <person name="Echenique V."/>
        </authorList>
    </citation>
    <scope>NUCLEOTIDE SEQUENCE [LARGE SCALE GENOMIC DNA]</scope>
    <source>
        <strain evidence="3">cv. Victoria</strain>
        <tissue evidence="2">Leaf</tissue>
    </source>
</reference>
<feature type="region of interest" description="Disordered" evidence="1">
    <location>
        <begin position="1"/>
        <end position="35"/>
    </location>
</feature>
<feature type="compositionally biased region" description="Pro residues" evidence="1">
    <location>
        <begin position="87"/>
        <end position="96"/>
    </location>
</feature>
<name>A0A5J9V263_9POAL</name>
<feature type="compositionally biased region" description="Basic and acidic residues" evidence="1">
    <location>
        <begin position="17"/>
        <end position="35"/>
    </location>
</feature>
<dbReference type="Gene3D" id="3.90.70.10">
    <property type="entry name" value="Cysteine proteinases"/>
    <property type="match status" value="1"/>
</dbReference>
<accession>A0A5J9V263</accession>
<evidence type="ECO:0000313" key="3">
    <source>
        <dbReference type="Proteomes" id="UP000324897"/>
    </source>
</evidence>
<dbReference type="Proteomes" id="UP000324897">
    <property type="component" value="Chromosome 1"/>
</dbReference>
<dbReference type="Gramene" id="TVU30302">
    <property type="protein sequence ID" value="TVU30302"/>
    <property type="gene ID" value="EJB05_21916"/>
</dbReference>
<dbReference type="InterPro" id="IPR038765">
    <property type="entry name" value="Papain-like_cys_pep_sf"/>
</dbReference>
<proteinExistence type="predicted"/>
<dbReference type="SUPFAM" id="SSF54001">
    <property type="entry name" value="Cysteine proteinases"/>
    <property type="match status" value="1"/>
</dbReference>
<evidence type="ECO:0000256" key="1">
    <source>
        <dbReference type="SAM" id="MobiDB-lite"/>
    </source>
</evidence>
<comment type="caution">
    <text evidence="2">The sequence shown here is derived from an EMBL/GenBank/DDBJ whole genome shotgun (WGS) entry which is preliminary data.</text>
</comment>
<protein>
    <submittedName>
        <fullName evidence="2">Uncharacterized protein</fullName>
    </submittedName>
</protein>
<keyword evidence="3" id="KW-1185">Reference proteome</keyword>